<dbReference type="RefSeq" id="WP_184634054.1">
    <property type="nucleotide sequence ID" value="NZ_BAABKT010000023.1"/>
</dbReference>
<dbReference type="PANTHER" id="PTHR37017">
    <property type="entry name" value="AB HYDROLASE-1 DOMAIN-CONTAINING PROTEIN-RELATED"/>
    <property type="match status" value="1"/>
</dbReference>
<feature type="domain" description="AB hydrolase-1" evidence="1">
    <location>
        <begin position="4"/>
        <end position="231"/>
    </location>
</feature>
<dbReference type="InterPro" id="IPR000073">
    <property type="entry name" value="AB_hydrolase_1"/>
</dbReference>
<gene>
    <name evidence="2" type="ORF">HNR25_001613</name>
</gene>
<dbReference type="GO" id="GO:0003824">
    <property type="term" value="F:catalytic activity"/>
    <property type="evidence" value="ECO:0007669"/>
    <property type="project" value="UniProtKB-ARBA"/>
</dbReference>
<dbReference type="InterPro" id="IPR052897">
    <property type="entry name" value="Sec-Metab_Biosynth_Hydrolase"/>
</dbReference>
<protein>
    <submittedName>
        <fullName evidence="2">Pimeloyl-ACP methyl ester carboxylesterase</fullName>
    </submittedName>
</protein>
<dbReference type="AlphaFoldDB" id="A0A841E510"/>
<dbReference type="SUPFAM" id="SSF53474">
    <property type="entry name" value="alpha/beta-Hydrolases"/>
    <property type="match status" value="1"/>
</dbReference>
<organism evidence="2 3">
    <name type="scientific">Streptomonospora salina</name>
    <dbReference type="NCBI Taxonomy" id="104205"/>
    <lineage>
        <taxon>Bacteria</taxon>
        <taxon>Bacillati</taxon>
        <taxon>Actinomycetota</taxon>
        <taxon>Actinomycetes</taxon>
        <taxon>Streptosporangiales</taxon>
        <taxon>Nocardiopsidaceae</taxon>
        <taxon>Streptomonospora</taxon>
    </lineage>
</organism>
<reference evidence="2 3" key="1">
    <citation type="submission" date="2020-08" db="EMBL/GenBank/DDBJ databases">
        <title>Sequencing the genomes of 1000 actinobacteria strains.</title>
        <authorList>
            <person name="Klenk H.-P."/>
        </authorList>
    </citation>
    <scope>NUCLEOTIDE SEQUENCE [LARGE SCALE GENOMIC DNA]</scope>
    <source>
        <strain evidence="2 3">DSM 44593</strain>
    </source>
</reference>
<evidence type="ECO:0000313" key="3">
    <source>
        <dbReference type="Proteomes" id="UP000578077"/>
    </source>
</evidence>
<dbReference type="Pfam" id="PF12697">
    <property type="entry name" value="Abhydrolase_6"/>
    <property type="match status" value="1"/>
</dbReference>
<name>A0A841E510_9ACTN</name>
<evidence type="ECO:0000259" key="1">
    <source>
        <dbReference type="Pfam" id="PF12697"/>
    </source>
</evidence>
<proteinExistence type="predicted"/>
<evidence type="ECO:0000313" key="2">
    <source>
        <dbReference type="EMBL" id="MBB5997862.1"/>
    </source>
</evidence>
<dbReference type="EMBL" id="JACHLY010000001">
    <property type="protein sequence ID" value="MBB5997862.1"/>
    <property type="molecule type" value="Genomic_DNA"/>
</dbReference>
<accession>A0A841E510</accession>
<dbReference type="InterPro" id="IPR029058">
    <property type="entry name" value="AB_hydrolase_fold"/>
</dbReference>
<dbReference type="Proteomes" id="UP000578077">
    <property type="component" value="Unassembled WGS sequence"/>
</dbReference>
<comment type="caution">
    <text evidence="2">The sequence shown here is derived from an EMBL/GenBank/DDBJ whole genome shotgun (WGS) entry which is preliminary data.</text>
</comment>
<dbReference type="PANTHER" id="PTHR37017:SF11">
    <property type="entry name" value="ESTERASE_LIPASE_THIOESTERASE DOMAIN-CONTAINING PROTEIN"/>
    <property type="match status" value="1"/>
</dbReference>
<dbReference type="Gene3D" id="3.40.50.1820">
    <property type="entry name" value="alpha/beta hydrolase"/>
    <property type="match status" value="1"/>
</dbReference>
<sequence length="236" mass="24791">MDYVLVHGTTQSPRGWDRLAAALDARGHRAVPVDLLAGGADLDAEEYADLVAGQVAAATAEGPDGGDGGADGPAVVVHSGAGALAAAVAARLEASRVVWLAAFVPDTVGGRSLLDEMQVSAAQMFNTEWTQLAAPPTEDPVTAGYFLFHDGDLATLRWGLESVRLFQPARVFAQKPRPLPESAESTYLLPMRDRTLRPHWMRATAEVRLGVKAVEVDAGHCPHVSAPEEVAGIIAG</sequence>
<keyword evidence="3" id="KW-1185">Reference proteome</keyword>